<reference evidence="2" key="1">
    <citation type="submission" date="2016-11" db="EMBL/GenBank/DDBJ databases">
        <authorList>
            <person name="Varghese N."/>
            <person name="Submissions S."/>
        </authorList>
    </citation>
    <scope>NUCLEOTIDE SEQUENCE [LARGE SCALE GENOMIC DNA]</scope>
    <source>
        <strain evidence="2">DSM 22363</strain>
    </source>
</reference>
<name>A0A1N6F705_9SPHN</name>
<dbReference type="STRING" id="1123272.SAMN02745824_2267"/>
<gene>
    <name evidence="1" type="ORF">SAMN02745824_2267</name>
</gene>
<accession>A0A1N6F705</accession>
<evidence type="ECO:0000313" key="1">
    <source>
        <dbReference type="EMBL" id="SIN91088.1"/>
    </source>
</evidence>
<dbReference type="RefSeq" id="WP_084192677.1">
    <property type="nucleotide sequence ID" value="NZ_FSQW01000002.1"/>
</dbReference>
<dbReference type="OrthoDB" id="7390151at2"/>
<sequence>MISTLEFSSFPFRDHEEFCLIAGASCEQQLLLIPPLFDEMNRMRQVLVDVMRRLEKQGIGSVFPDLPGSNESVVPSDQASLSMWQEALVRCLETFDNLGYVAGVRGGCLIDAVGPDLPHWRLTPVDGQRLLRTMMRTRVASDKEAGVTMTISDLTEQAAHETLNLAGNAINPGMFAELQAATPDTLKTVRQIRLNSDPKEADDKIDGSALWLRAEPESDPALAEAISQDISEWIRS</sequence>
<proteinExistence type="predicted"/>
<dbReference type="SUPFAM" id="SSF53474">
    <property type="entry name" value="alpha/beta-Hydrolases"/>
    <property type="match status" value="1"/>
</dbReference>
<organism evidence="1 2">
    <name type="scientific">Parasphingorhabdus marina DSM 22363</name>
    <dbReference type="NCBI Taxonomy" id="1123272"/>
    <lineage>
        <taxon>Bacteria</taxon>
        <taxon>Pseudomonadati</taxon>
        <taxon>Pseudomonadota</taxon>
        <taxon>Alphaproteobacteria</taxon>
        <taxon>Sphingomonadales</taxon>
        <taxon>Sphingomonadaceae</taxon>
        <taxon>Parasphingorhabdus</taxon>
    </lineage>
</organism>
<dbReference type="Proteomes" id="UP000185192">
    <property type="component" value="Unassembled WGS sequence"/>
</dbReference>
<keyword evidence="2" id="KW-1185">Reference proteome</keyword>
<dbReference type="AlphaFoldDB" id="A0A1N6F705"/>
<evidence type="ECO:0000313" key="2">
    <source>
        <dbReference type="Proteomes" id="UP000185192"/>
    </source>
</evidence>
<protein>
    <submittedName>
        <fullName evidence="1">Uncharacterized protein</fullName>
    </submittedName>
</protein>
<dbReference type="EMBL" id="FSQW01000002">
    <property type="protein sequence ID" value="SIN91088.1"/>
    <property type="molecule type" value="Genomic_DNA"/>
</dbReference>
<dbReference type="InterPro" id="IPR029058">
    <property type="entry name" value="AB_hydrolase_fold"/>
</dbReference>